<sequence length="329" mass="33918">MSLRNLNNPPLVALAGATLSIGLPMLDAALSSSASLTLLKSLNVAAFATNVIAVSLPGRLDGKEDQEMRRGNLNPTKPDVTTATNESTSFLKSESSSPYKLNPSRTLVNPSGWAFAIWAPIYLGEAAFVAAQVFASDATTAALLPHLTAPFVAANLFQSLWCASFRPSFSKGWERYISAAMLAGTGYSLSLVQSAGSAAAVADSSIISYLLLPMTIHFGWVTAASLVNLNGSLASNENAPPRSLVALGHSSALIATALGVGVTIAQSTPAYGLTVAWALAACADGMTKRTPPSQPSVAEETFSKAAGVQKKLCWAGSFACAAAAAYACL</sequence>
<feature type="compositionally biased region" description="Polar residues" evidence="1">
    <location>
        <begin position="73"/>
        <end position="86"/>
    </location>
</feature>
<keyword evidence="3" id="KW-1185">Reference proteome</keyword>
<protein>
    <submittedName>
        <fullName evidence="2">Uncharacterized protein</fullName>
    </submittedName>
</protein>
<gene>
    <name evidence="2" type="ORF">ACHAW5_011018</name>
</gene>
<dbReference type="Proteomes" id="UP001530315">
    <property type="component" value="Unassembled WGS sequence"/>
</dbReference>
<feature type="region of interest" description="Disordered" evidence="1">
    <location>
        <begin position="63"/>
        <end position="96"/>
    </location>
</feature>
<reference evidence="2 3" key="1">
    <citation type="submission" date="2024-10" db="EMBL/GenBank/DDBJ databases">
        <title>Updated reference genomes for cyclostephanoid diatoms.</title>
        <authorList>
            <person name="Roberts W.R."/>
            <person name="Alverson A.J."/>
        </authorList>
    </citation>
    <scope>NUCLEOTIDE SEQUENCE [LARGE SCALE GENOMIC DNA]</scope>
    <source>
        <strain evidence="2 3">AJA276-08</strain>
    </source>
</reference>
<evidence type="ECO:0000256" key="1">
    <source>
        <dbReference type="SAM" id="MobiDB-lite"/>
    </source>
</evidence>
<accession>A0ABD3NLZ1</accession>
<proteinExistence type="predicted"/>
<dbReference type="PANTHER" id="PTHR33802:SF1">
    <property type="entry name" value="XK-RELATED PROTEIN"/>
    <property type="match status" value="1"/>
</dbReference>
<dbReference type="EMBL" id="JALLAZ020001326">
    <property type="protein sequence ID" value="KAL3776896.1"/>
    <property type="molecule type" value="Genomic_DNA"/>
</dbReference>
<evidence type="ECO:0000313" key="3">
    <source>
        <dbReference type="Proteomes" id="UP001530315"/>
    </source>
</evidence>
<name>A0ABD3NLZ1_9STRA</name>
<dbReference type="PANTHER" id="PTHR33802">
    <property type="entry name" value="SI:CH211-161H7.5-RELATED"/>
    <property type="match status" value="1"/>
</dbReference>
<evidence type="ECO:0000313" key="2">
    <source>
        <dbReference type="EMBL" id="KAL3776896.1"/>
    </source>
</evidence>
<comment type="caution">
    <text evidence="2">The sequence shown here is derived from an EMBL/GenBank/DDBJ whole genome shotgun (WGS) entry which is preliminary data.</text>
</comment>
<organism evidence="2 3">
    <name type="scientific">Stephanodiscus triporus</name>
    <dbReference type="NCBI Taxonomy" id="2934178"/>
    <lineage>
        <taxon>Eukaryota</taxon>
        <taxon>Sar</taxon>
        <taxon>Stramenopiles</taxon>
        <taxon>Ochrophyta</taxon>
        <taxon>Bacillariophyta</taxon>
        <taxon>Coscinodiscophyceae</taxon>
        <taxon>Thalassiosirophycidae</taxon>
        <taxon>Stephanodiscales</taxon>
        <taxon>Stephanodiscaceae</taxon>
        <taxon>Stephanodiscus</taxon>
    </lineage>
</organism>
<dbReference type="AlphaFoldDB" id="A0ABD3NLZ1"/>
<feature type="compositionally biased region" description="Low complexity" evidence="1">
    <location>
        <begin position="87"/>
        <end position="96"/>
    </location>
</feature>